<comment type="similarity">
    <text evidence="6">Belongs to the peptidase M48 family.</text>
</comment>
<keyword evidence="2" id="KW-0479">Metal-binding</keyword>
<dbReference type="GO" id="GO:0051603">
    <property type="term" value="P:proteolysis involved in protein catabolic process"/>
    <property type="evidence" value="ECO:0007669"/>
    <property type="project" value="TreeGrafter"/>
</dbReference>
<evidence type="ECO:0000256" key="1">
    <source>
        <dbReference type="ARBA" id="ARBA00022670"/>
    </source>
</evidence>
<evidence type="ECO:0000256" key="2">
    <source>
        <dbReference type="ARBA" id="ARBA00022723"/>
    </source>
</evidence>
<dbReference type="GO" id="GO:0016020">
    <property type="term" value="C:membrane"/>
    <property type="evidence" value="ECO:0007669"/>
    <property type="project" value="TreeGrafter"/>
</dbReference>
<evidence type="ECO:0000256" key="6">
    <source>
        <dbReference type="RuleBase" id="RU003983"/>
    </source>
</evidence>
<dbReference type="CDD" id="cd07332">
    <property type="entry name" value="M48C_Oma1_like"/>
    <property type="match status" value="1"/>
</dbReference>
<feature type="transmembrane region" description="Helical" evidence="7">
    <location>
        <begin position="96"/>
        <end position="121"/>
    </location>
</feature>
<dbReference type="InterPro" id="IPR055518">
    <property type="entry name" value="DUF7092"/>
</dbReference>
<dbReference type="InterPro" id="IPR051156">
    <property type="entry name" value="Mito/Outer_Membr_Metalloprot"/>
</dbReference>
<keyword evidence="5 6" id="KW-0482">Metalloprotease</keyword>
<dbReference type="InterPro" id="IPR001915">
    <property type="entry name" value="Peptidase_M48"/>
</dbReference>
<dbReference type="GO" id="GO:0004222">
    <property type="term" value="F:metalloendopeptidase activity"/>
    <property type="evidence" value="ECO:0007669"/>
    <property type="project" value="InterPro"/>
</dbReference>
<dbReference type="AlphaFoldDB" id="Q1Z4X0"/>
<name>Q1Z4X0_9GAMM</name>
<evidence type="ECO:0000259" key="8">
    <source>
        <dbReference type="Pfam" id="PF01435"/>
    </source>
</evidence>
<evidence type="ECO:0000313" key="10">
    <source>
        <dbReference type="EMBL" id="EAS43501.1"/>
    </source>
</evidence>
<keyword evidence="7" id="KW-0812">Transmembrane</keyword>
<gene>
    <name evidence="10" type="ORF">P3TCK_01554</name>
</gene>
<dbReference type="Proteomes" id="UP000003789">
    <property type="component" value="Unassembled WGS sequence"/>
</dbReference>
<dbReference type="Gene3D" id="3.30.2010.10">
    <property type="entry name" value="Metalloproteases ('zincins'), catalytic domain"/>
    <property type="match status" value="1"/>
</dbReference>
<evidence type="ECO:0000313" key="11">
    <source>
        <dbReference type="Proteomes" id="UP000003789"/>
    </source>
</evidence>
<keyword evidence="1 6" id="KW-0645">Protease</keyword>
<keyword evidence="4 6" id="KW-0862">Zinc</keyword>
<keyword evidence="7" id="KW-1133">Transmembrane helix</keyword>
<dbReference type="GO" id="GO:0046872">
    <property type="term" value="F:metal ion binding"/>
    <property type="evidence" value="ECO:0007669"/>
    <property type="project" value="UniProtKB-KW"/>
</dbReference>
<sequence>MIVSGFCHPPRSSEKRNASVELLSQGLLRLVTEQEQEQEQQELPVAELEISEPLGDLPIKLIFPNGMQFIPHDSRLLESVFHTRQPSRLHRVERNLSMIAGSLVAMVMLFVLFFTHGMPWLTGTLVKVMPTQVSVVVGEHVLATLDEHILEPSELIMEQQTSINQRFVGMTAKLPPIPVEPKLLFRNWDAGPNAMALSDGSIIVLDALVDLAETPEQLDSILLHELGHIQHQHIMKSLVRSTLLSASVAVLTGESTGLIDTLSGAGVFLASQGYSRSDEQEADAYAAVQMKRLYGTVQPMQQMFESLKLLGAKGELPEWLNTHPALESRIESLAE</sequence>
<organism evidence="10 11">
    <name type="scientific">Photobacterium profundum 3TCK</name>
    <dbReference type="NCBI Taxonomy" id="314280"/>
    <lineage>
        <taxon>Bacteria</taxon>
        <taxon>Pseudomonadati</taxon>
        <taxon>Pseudomonadota</taxon>
        <taxon>Gammaproteobacteria</taxon>
        <taxon>Vibrionales</taxon>
        <taxon>Vibrionaceae</taxon>
        <taxon>Photobacterium</taxon>
    </lineage>
</organism>
<evidence type="ECO:0000259" key="9">
    <source>
        <dbReference type="Pfam" id="PF23368"/>
    </source>
</evidence>
<protein>
    <submittedName>
        <fullName evidence="10">Zn-dependent protease with chaperone function</fullName>
    </submittedName>
</protein>
<keyword evidence="7" id="KW-0472">Membrane</keyword>
<feature type="domain" description="Peptidase M48" evidence="8">
    <location>
        <begin position="190"/>
        <end position="334"/>
    </location>
</feature>
<dbReference type="PANTHER" id="PTHR22726">
    <property type="entry name" value="METALLOENDOPEPTIDASE OMA1"/>
    <property type="match status" value="1"/>
</dbReference>
<comment type="caution">
    <text evidence="10">The sequence shown here is derived from an EMBL/GenBank/DDBJ whole genome shotgun (WGS) entry which is preliminary data.</text>
</comment>
<evidence type="ECO:0000256" key="7">
    <source>
        <dbReference type="SAM" id="Phobius"/>
    </source>
</evidence>
<dbReference type="PANTHER" id="PTHR22726:SF24">
    <property type="entry name" value="M48 FAMILY METALLOPEPTIDASE"/>
    <property type="match status" value="1"/>
</dbReference>
<evidence type="ECO:0000256" key="5">
    <source>
        <dbReference type="ARBA" id="ARBA00023049"/>
    </source>
</evidence>
<comment type="cofactor">
    <cofactor evidence="6">
        <name>Zn(2+)</name>
        <dbReference type="ChEBI" id="CHEBI:29105"/>
    </cofactor>
    <text evidence="6">Binds 1 zinc ion per subunit.</text>
</comment>
<evidence type="ECO:0000256" key="4">
    <source>
        <dbReference type="ARBA" id="ARBA00022833"/>
    </source>
</evidence>
<feature type="domain" description="DUF7092" evidence="9">
    <location>
        <begin position="5"/>
        <end position="79"/>
    </location>
</feature>
<proteinExistence type="inferred from homology"/>
<accession>Q1Z4X0</accession>
<dbReference type="RefSeq" id="WP_006228311.1">
    <property type="nucleotide sequence ID" value="NZ_AAPH01000010.1"/>
</dbReference>
<dbReference type="OrthoDB" id="9810445at2"/>
<reference evidence="10 11" key="1">
    <citation type="submission" date="2006-03" db="EMBL/GenBank/DDBJ databases">
        <authorList>
            <person name="Bartlett D.H."/>
            <person name="Valle G."/>
            <person name="Lauro F.M."/>
            <person name="Vezzi A."/>
            <person name="Simonato F."/>
            <person name="Eloe E."/>
            <person name="Vitulo N."/>
            <person name="Stratton T.K."/>
            <person name="D'angelo M."/>
            <person name="Ferriera S."/>
            <person name="Johnson J."/>
            <person name="Kravitz S."/>
            <person name="Beeson K."/>
            <person name="Sutton G."/>
            <person name="Rogers Y."/>
            <person name="Friedman R."/>
            <person name="Frazier M."/>
            <person name="Venter J.C."/>
        </authorList>
    </citation>
    <scope>NUCLEOTIDE SEQUENCE [LARGE SCALE GENOMIC DNA]</scope>
    <source>
        <strain evidence="10 11">3TCK</strain>
    </source>
</reference>
<dbReference type="HOGENOM" id="CLU_029002_0_1_6"/>
<dbReference type="EMBL" id="AAPH01000010">
    <property type="protein sequence ID" value="EAS43501.1"/>
    <property type="molecule type" value="Genomic_DNA"/>
</dbReference>
<dbReference type="Pfam" id="PF23368">
    <property type="entry name" value="DUF7092"/>
    <property type="match status" value="1"/>
</dbReference>
<dbReference type="Pfam" id="PF01435">
    <property type="entry name" value="Peptidase_M48"/>
    <property type="match status" value="1"/>
</dbReference>
<evidence type="ECO:0000256" key="3">
    <source>
        <dbReference type="ARBA" id="ARBA00022801"/>
    </source>
</evidence>
<keyword evidence="3 6" id="KW-0378">Hydrolase</keyword>